<dbReference type="PROSITE" id="PS00232">
    <property type="entry name" value="CADHERIN_1"/>
    <property type="match status" value="1"/>
</dbReference>
<dbReference type="GO" id="GO:0007156">
    <property type="term" value="P:homophilic cell adhesion via plasma membrane adhesion molecules"/>
    <property type="evidence" value="ECO:0007669"/>
    <property type="project" value="InterPro"/>
</dbReference>
<dbReference type="GO" id="GO:0008013">
    <property type="term" value="F:beta-catenin binding"/>
    <property type="evidence" value="ECO:0007669"/>
    <property type="project" value="TreeGrafter"/>
</dbReference>
<dbReference type="GO" id="GO:0045296">
    <property type="term" value="F:cadherin binding"/>
    <property type="evidence" value="ECO:0007669"/>
    <property type="project" value="TreeGrafter"/>
</dbReference>
<dbReference type="Proteomes" id="UP000314982">
    <property type="component" value="Unassembled WGS sequence"/>
</dbReference>
<dbReference type="SUPFAM" id="SSF49313">
    <property type="entry name" value="Cadherin-like"/>
    <property type="match status" value="1"/>
</dbReference>
<dbReference type="InterPro" id="IPR039808">
    <property type="entry name" value="Cadherin"/>
</dbReference>
<name>A0A4W5KSH9_9TELE</name>
<dbReference type="Pfam" id="PF00028">
    <property type="entry name" value="Cadherin"/>
    <property type="match status" value="1"/>
</dbReference>
<evidence type="ECO:0000256" key="3">
    <source>
        <dbReference type="ARBA" id="ARBA00022837"/>
    </source>
</evidence>
<dbReference type="GeneTree" id="ENSGT00940000163671"/>
<evidence type="ECO:0000313" key="7">
    <source>
        <dbReference type="Ensembl" id="ENSHHUP00000015166.1"/>
    </source>
</evidence>
<keyword evidence="8" id="KW-1185">Reference proteome</keyword>
<dbReference type="PROSITE" id="PS50268">
    <property type="entry name" value="CADHERIN_2"/>
    <property type="match status" value="1"/>
</dbReference>
<dbReference type="AlphaFoldDB" id="A0A4W5KSH9"/>
<evidence type="ECO:0000256" key="2">
    <source>
        <dbReference type="ARBA" id="ARBA00022737"/>
    </source>
</evidence>
<dbReference type="CDD" id="cd11304">
    <property type="entry name" value="Cadherin_repeat"/>
    <property type="match status" value="1"/>
</dbReference>
<organism evidence="7 8">
    <name type="scientific">Hucho hucho</name>
    <name type="common">huchen</name>
    <dbReference type="NCBI Taxonomy" id="62062"/>
    <lineage>
        <taxon>Eukaryota</taxon>
        <taxon>Metazoa</taxon>
        <taxon>Chordata</taxon>
        <taxon>Craniata</taxon>
        <taxon>Vertebrata</taxon>
        <taxon>Euteleostomi</taxon>
        <taxon>Actinopterygii</taxon>
        <taxon>Neopterygii</taxon>
        <taxon>Teleostei</taxon>
        <taxon>Protacanthopterygii</taxon>
        <taxon>Salmoniformes</taxon>
        <taxon>Salmonidae</taxon>
        <taxon>Salmoninae</taxon>
        <taxon>Hucho</taxon>
    </lineage>
</organism>
<evidence type="ECO:0000259" key="6">
    <source>
        <dbReference type="PROSITE" id="PS50268"/>
    </source>
</evidence>
<keyword evidence="3 5" id="KW-0106">Calcium</keyword>
<reference evidence="7" key="3">
    <citation type="submission" date="2025-09" db="UniProtKB">
        <authorList>
            <consortium name="Ensembl"/>
        </authorList>
    </citation>
    <scope>IDENTIFICATION</scope>
</reference>
<dbReference type="Ensembl" id="ENSHHUT00000015695.1">
    <property type="protein sequence ID" value="ENSHHUP00000015166.1"/>
    <property type="gene ID" value="ENSHHUG00000009431.1"/>
</dbReference>
<dbReference type="GO" id="GO:0016342">
    <property type="term" value="C:catenin complex"/>
    <property type="evidence" value="ECO:0007669"/>
    <property type="project" value="TreeGrafter"/>
</dbReference>
<evidence type="ECO:0000256" key="4">
    <source>
        <dbReference type="ARBA" id="ARBA00023136"/>
    </source>
</evidence>
<dbReference type="Gene3D" id="2.60.40.60">
    <property type="entry name" value="Cadherins"/>
    <property type="match status" value="1"/>
</dbReference>
<dbReference type="GO" id="GO:0009653">
    <property type="term" value="P:anatomical structure morphogenesis"/>
    <property type="evidence" value="ECO:0007669"/>
    <property type="project" value="UniProtKB-ARBA"/>
</dbReference>
<keyword evidence="4" id="KW-0472">Membrane</keyword>
<dbReference type="PANTHER" id="PTHR24027">
    <property type="entry name" value="CADHERIN-23"/>
    <property type="match status" value="1"/>
</dbReference>
<dbReference type="STRING" id="62062.ENSHHUP00000015166"/>
<protein>
    <recommendedName>
        <fullName evidence="6">Cadherin domain-containing protein</fullName>
    </recommendedName>
</protein>
<proteinExistence type="predicted"/>
<sequence>QTEANVTILVEDVNDNTPTFTQDLYQVTLPEHSLPGSPVITVTATDRDSGENGKVTYRVMSSKLNGFYVDPSNGTRVVFSSLLFTRHISAVL</sequence>
<reference evidence="8" key="1">
    <citation type="submission" date="2018-06" db="EMBL/GenBank/DDBJ databases">
        <title>Genome assembly of Danube salmon.</title>
        <authorList>
            <person name="Macqueen D.J."/>
            <person name="Gundappa M.K."/>
        </authorList>
    </citation>
    <scope>NUCLEOTIDE SEQUENCE [LARGE SCALE GENOMIC DNA]</scope>
</reference>
<dbReference type="GO" id="GO:0005509">
    <property type="term" value="F:calcium ion binding"/>
    <property type="evidence" value="ECO:0007669"/>
    <property type="project" value="UniProtKB-UniRule"/>
</dbReference>
<dbReference type="InterPro" id="IPR015919">
    <property type="entry name" value="Cadherin-like_sf"/>
</dbReference>
<evidence type="ECO:0000256" key="5">
    <source>
        <dbReference type="PROSITE-ProRule" id="PRU00043"/>
    </source>
</evidence>
<reference evidence="7" key="2">
    <citation type="submission" date="2025-08" db="UniProtKB">
        <authorList>
            <consortium name="Ensembl"/>
        </authorList>
    </citation>
    <scope>IDENTIFICATION</scope>
</reference>
<evidence type="ECO:0000313" key="8">
    <source>
        <dbReference type="Proteomes" id="UP000314982"/>
    </source>
</evidence>
<dbReference type="InterPro" id="IPR002126">
    <property type="entry name" value="Cadherin-like_dom"/>
</dbReference>
<feature type="domain" description="Cadherin" evidence="6">
    <location>
        <begin position="21"/>
        <end position="74"/>
    </location>
</feature>
<accession>A0A4W5KSH9</accession>
<comment type="subcellular location">
    <subcellularLocation>
        <location evidence="1">Membrane</location>
    </subcellularLocation>
</comment>
<dbReference type="PANTHER" id="PTHR24027:SF438">
    <property type="entry name" value="CADHERIN 23"/>
    <property type="match status" value="1"/>
</dbReference>
<keyword evidence="2" id="KW-0677">Repeat</keyword>
<dbReference type="GO" id="GO:0016477">
    <property type="term" value="P:cell migration"/>
    <property type="evidence" value="ECO:0007669"/>
    <property type="project" value="TreeGrafter"/>
</dbReference>
<evidence type="ECO:0000256" key="1">
    <source>
        <dbReference type="ARBA" id="ARBA00004370"/>
    </source>
</evidence>
<dbReference type="InterPro" id="IPR020894">
    <property type="entry name" value="Cadherin_CS"/>
</dbReference>